<dbReference type="InterPro" id="IPR036412">
    <property type="entry name" value="HAD-like_sf"/>
</dbReference>
<dbReference type="Gene3D" id="3.30.1240.10">
    <property type="match status" value="1"/>
</dbReference>
<dbReference type="EMBL" id="JBHSDV010000001">
    <property type="protein sequence ID" value="MFC4387261.1"/>
    <property type="molecule type" value="Genomic_DNA"/>
</dbReference>
<dbReference type="NCBIfam" id="TIGR01484">
    <property type="entry name" value="HAD-SF-IIB"/>
    <property type="match status" value="1"/>
</dbReference>
<dbReference type="SFLD" id="SFLDS00003">
    <property type="entry name" value="Haloacid_Dehalogenase"/>
    <property type="match status" value="1"/>
</dbReference>
<dbReference type="Gene3D" id="3.40.50.1000">
    <property type="entry name" value="HAD superfamily/HAD-like"/>
    <property type="match status" value="1"/>
</dbReference>
<dbReference type="NCBIfam" id="TIGR00099">
    <property type="entry name" value="Cof-subfamily"/>
    <property type="match status" value="1"/>
</dbReference>
<reference evidence="2" key="1">
    <citation type="journal article" date="2019" name="Int. J. Syst. Evol. Microbiol.">
        <title>The Global Catalogue of Microorganisms (GCM) 10K type strain sequencing project: providing services to taxonomists for standard genome sequencing and annotation.</title>
        <authorList>
            <consortium name="The Broad Institute Genomics Platform"/>
            <consortium name="The Broad Institute Genome Sequencing Center for Infectious Disease"/>
            <person name="Wu L."/>
            <person name="Ma J."/>
        </authorList>
    </citation>
    <scope>NUCLEOTIDE SEQUENCE [LARGE SCALE GENOMIC DNA]</scope>
    <source>
        <strain evidence="2">KACC 14058</strain>
    </source>
</reference>
<dbReference type="GO" id="GO:0016787">
    <property type="term" value="F:hydrolase activity"/>
    <property type="evidence" value="ECO:0007669"/>
    <property type="project" value="UniProtKB-KW"/>
</dbReference>
<evidence type="ECO:0000313" key="1">
    <source>
        <dbReference type="EMBL" id="MFC4387261.1"/>
    </source>
</evidence>
<dbReference type="CDD" id="cd07517">
    <property type="entry name" value="HAD_HPP"/>
    <property type="match status" value="1"/>
</dbReference>
<dbReference type="PANTHER" id="PTHR10000:SF25">
    <property type="entry name" value="PHOSPHATASE YKRA-RELATED"/>
    <property type="match status" value="1"/>
</dbReference>
<comment type="caution">
    <text evidence="1">The sequence shown here is derived from an EMBL/GenBank/DDBJ whole genome shotgun (WGS) entry which is preliminary data.</text>
</comment>
<evidence type="ECO:0000313" key="2">
    <source>
        <dbReference type="Proteomes" id="UP001595880"/>
    </source>
</evidence>
<keyword evidence="1" id="KW-0378">Hydrolase</keyword>
<dbReference type="RefSeq" id="WP_390196847.1">
    <property type="nucleotide sequence ID" value="NZ_JBHSDV010000001.1"/>
</dbReference>
<gene>
    <name evidence="1" type="ORF">ACFOZ1_05495</name>
</gene>
<proteinExistence type="predicted"/>
<protein>
    <submittedName>
        <fullName evidence="1">Cof-type HAD-IIB family hydrolase</fullName>
    </submittedName>
</protein>
<name>A0ABV8VS38_9BACI</name>
<sequence length="257" mass="29628">MSKKIVFFDIDGTLLDHDKKIPVSTKEAIAKLKENGIIVAIATGRAPFMFREILEELDIQSFVSLNGQYAVYNGEVIHEQPYSEQQMCELVTFSKDHNHPLVFQSSDEMSSTVLDHPHILEGMSSLKREQPNVDEEFYKKKPVYQVLLFNQNYEQKKYEEAFDYLRFVRWHEFSCDVLPQNGSKAHGIEQFIQHLNINWEDTYAFGDGLNDIEMIEKVNYGVVMGNGEDVVKEKAYYVTSDVAEDGIKKGLEKLNLI</sequence>
<dbReference type="Proteomes" id="UP001595880">
    <property type="component" value="Unassembled WGS sequence"/>
</dbReference>
<organism evidence="1 2">
    <name type="scientific">Gracilibacillus marinus</name>
    <dbReference type="NCBI Taxonomy" id="630535"/>
    <lineage>
        <taxon>Bacteria</taxon>
        <taxon>Bacillati</taxon>
        <taxon>Bacillota</taxon>
        <taxon>Bacilli</taxon>
        <taxon>Bacillales</taxon>
        <taxon>Bacillaceae</taxon>
        <taxon>Gracilibacillus</taxon>
    </lineage>
</organism>
<accession>A0ABV8VS38</accession>
<keyword evidence="2" id="KW-1185">Reference proteome</keyword>
<dbReference type="SFLD" id="SFLDG01140">
    <property type="entry name" value="C2.B:_Phosphomannomutase_and_P"/>
    <property type="match status" value="1"/>
</dbReference>
<dbReference type="PROSITE" id="PS01229">
    <property type="entry name" value="COF_2"/>
    <property type="match status" value="1"/>
</dbReference>
<dbReference type="PANTHER" id="PTHR10000">
    <property type="entry name" value="PHOSPHOSERINE PHOSPHATASE"/>
    <property type="match status" value="1"/>
</dbReference>
<dbReference type="InterPro" id="IPR000150">
    <property type="entry name" value="Cof"/>
</dbReference>
<dbReference type="SFLD" id="SFLDG01144">
    <property type="entry name" value="C2.B.4:_PGP_Like"/>
    <property type="match status" value="1"/>
</dbReference>
<dbReference type="Pfam" id="PF08282">
    <property type="entry name" value="Hydrolase_3"/>
    <property type="match status" value="1"/>
</dbReference>
<dbReference type="InterPro" id="IPR023214">
    <property type="entry name" value="HAD_sf"/>
</dbReference>
<dbReference type="SUPFAM" id="SSF56784">
    <property type="entry name" value="HAD-like"/>
    <property type="match status" value="1"/>
</dbReference>
<dbReference type="InterPro" id="IPR006379">
    <property type="entry name" value="HAD-SF_hydro_IIB"/>
</dbReference>